<dbReference type="Proteomes" id="UP000607559">
    <property type="component" value="Unassembled WGS sequence"/>
</dbReference>
<dbReference type="PANTHER" id="PTHR38031:SF1">
    <property type="entry name" value="SULFUR CARRIER PROTEIN CYSO"/>
    <property type="match status" value="1"/>
</dbReference>
<dbReference type="RefSeq" id="WP_188929635.1">
    <property type="nucleotide sequence ID" value="NZ_BMJC01000001.1"/>
</dbReference>
<protein>
    <recommendedName>
        <fullName evidence="3">MoaD/ThiS family protein</fullName>
    </recommendedName>
</protein>
<organism evidence="1 2">
    <name type="scientific">Puia dinghuensis</name>
    <dbReference type="NCBI Taxonomy" id="1792502"/>
    <lineage>
        <taxon>Bacteria</taxon>
        <taxon>Pseudomonadati</taxon>
        <taxon>Bacteroidota</taxon>
        <taxon>Chitinophagia</taxon>
        <taxon>Chitinophagales</taxon>
        <taxon>Chitinophagaceae</taxon>
        <taxon>Puia</taxon>
    </lineage>
</organism>
<dbReference type="InterPro" id="IPR003749">
    <property type="entry name" value="ThiS/MoaD-like"/>
</dbReference>
<dbReference type="EMBL" id="BMJC01000001">
    <property type="protein sequence ID" value="GGA90831.1"/>
    <property type="molecule type" value="Genomic_DNA"/>
</dbReference>
<dbReference type="SUPFAM" id="SSF54285">
    <property type="entry name" value="MoaD/ThiS"/>
    <property type="match status" value="1"/>
</dbReference>
<dbReference type="Pfam" id="PF02597">
    <property type="entry name" value="ThiS"/>
    <property type="match status" value="1"/>
</dbReference>
<reference evidence="1" key="2">
    <citation type="submission" date="2020-09" db="EMBL/GenBank/DDBJ databases">
        <authorList>
            <person name="Sun Q."/>
            <person name="Zhou Y."/>
        </authorList>
    </citation>
    <scope>NUCLEOTIDE SEQUENCE</scope>
    <source>
        <strain evidence="1">CGMCC 1.15448</strain>
    </source>
</reference>
<evidence type="ECO:0000313" key="1">
    <source>
        <dbReference type="EMBL" id="GGA90831.1"/>
    </source>
</evidence>
<proteinExistence type="predicted"/>
<dbReference type="PANTHER" id="PTHR38031">
    <property type="entry name" value="SULFUR CARRIER PROTEIN SLR0821-RELATED"/>
    <property type="match status" value="1"/>
</dbReference>
<dbReference type="CDD" id="cd17040">
    <property type="entry name" value="Ubl_MoaD_like"/>
    <property type="match status" value="1"/>
</dbReference>
<dbReference type="InterPro" id="IPR016155">
    <property type="entry name" value="Mopterin_synth/thiamin_S_b"/>
</dbReference>
<dbReference type="InterPro" id="IPR052045">
    <property type="entry name" value="Sulfur_Carrier/Prot_Modifier"/>
</dbReference>
<gene>
    <name evidence="1" type="ORF">GCM10011511_12630</name>
</gene>
<dbReference type="AlphaFoldDB" id="A0A8J2XSF0"/>
<keyword evidence="2" id="KW-1185">Reference proteome</keyword>
<evidence type="ECO:0000313" key="2">
    <source>
        <dbReference type="Proteomes" id="UP000607559"/>
    </source>
</evidence>
<dbReference type="Gene3D" id="3.10.20.30">
    <property type="match status" value="1"/>
</dbReference>
<name>A0A8J2XSF0_9BACT</name>
<accession>A0A8J2XSF0</accession>
<evidence type="ECO:0008006" key="3">
    <source>
        <dbReference type="Google" id="ProtNLM"/>
    </source>
</evidence>
<sequence>MPTVKFTYALKRHFPGIKDTPARGSTLADILREMDANYPGVKSYILDEQGNLRKHVNIFIDGTMINDRVRLSDPFSENSEIYIMQALSGG</sequence>
<reference evidence="1" key="1">
    <citation type="journal article" date="2014" name="Int. J. Syst. Evol. Microbiol.">
        <title>Complete genome sequence of Corynebacterium casei LMG S-19264T (=DSM 44701T), isolated from a smear-ripened cheese.</title>
        <authorList>
            <consortium name="US DOE Joint Genome Institute (JGI-PGF)"/>
            <person name="Walter F."/>
            <person name="Albersmeier A."/>
            <person name="Kalinowski J."/>
            <person name="Ruckert C."/>
        </authorList>
    </citation>
    <scope>NUCLEOTIDE SEQUENCE</scope>
    <source>
        <strain evidence="1">CGMCC 1.15448</strain>
    </source>
</reference>
<comment type="caution">
    <text evidence="1">The sequence shown here is derived from an EMBL/GenBank/DDBJ whole genome shotgun (WGS) entry which is preliminary data.</text>
</comment>
<dbReference type="InterPro" id="IPR012675">
    <property type="entry name" value="Beta-grasp_dom_sf"/>
</dbReference>